<evidence type="ECO:0000256" key="1">
    <source>
        <dbReference type="SAM" id="MobiDB-lite"/>
    </source>
</evidence>
<evidence type="ECO:0000313" key="3">
    <source>
        <dbReference type="EMBL" id="KAJ4347817.1"/>
    </source>
</evidence>
<protein>
    <recommendedName>
        <fullName evidence="2">Azaphilone pigments biosynthesis cluster protein L N-terminal domain-containing protein</fullName>
    </recommendedName>
</protein>
<dbReference type="RefSeq" id="XP_056067205.1">
    <property type="nucleotide sequence ID" value="XM_056217940.1"/>
</dbReference>
<reference evidence="3" key="1">
    <citation type="submission" date="2022-10" db="EMBL/GenBank/DDBJ databases">
        <title>Tapping the CABI collections for fungal endophytes: first genome assemblies for Collariella, Neodidymelliopsis, Ascochyta clinopodiicola, Didymella pomorum, Didymosphaeria variabile, Neocosmospora piperis and Neocucurbitaria cava.</title>
        <authorList>
            <person name="Hill R."/>
        </authorList>
    </citation>
    <scope>NUCLEOTIDE SEQUENCE</scope>
    <source>
        <strain evidence="3">IMI 356815</strain>
    </source>
</reference>
<feature type="region of interest" description="Disordered" evidence="1">
    <location>
        <begin position="456"/>
        <end position="493"/>
    </location>
</feature>
<dbReference type="InterPro" id="IPR031348">
    <property type="entry name" value="PigL_N"/>
</dbReference>
<dbReference type="Pfam" id="PF17111">
    <property type="entry name" value="PigL_N"/>
    <property type="match status" value="1"/>
</dbReference>
<sequence>MDPLSIGSAVVGLIAAAARMAPMLHHFVVHTRDAPKSASQILDEMNSITSALERLQVYLMGAYKTNAARRSMLSLRNIVATLTACVTTYSDLEHVVKKCVDDGKVKKFKWTMNEGDVGELLGRAQAHKLSLVFMLTILQCESMQEAEDHMHRLVELVEGLVDSNMDLRNRLDAIAADHASTEAAAPHLPIASTLTTIPLVSQQPFEEDLSSSRVYRNLRPRDSIYSLNSSQRASLALSAFSDLSLGNVSVISVLCLPVWSVDLMNAEHYRFGREGLTLTMAELTERYPYIEFPDPDSLDEMDVQVESGGHGIPSQPASLPSSNVFNSALPISTSPSTVETPLNGSDLDEPEVLFLAASLFDFNISHDRREGGIPYLIYVPGEIFDVIGMKGELWLARNQDDPQRIIGWIWEKHFARMVPDDSKKDSGDDPIEVTYNKPRYTDVVEATRGTNALIDRSTSATEGRARSEKLEDENEVSVQDPEFSTGLSISGPSASQFRDRSLINYRGRFVNQFAEGLDQDDSTRPLRRRRWYHRI</sequence>
<gene>
    <name evidence="3" type="ORF">N0V89_009187</name>
</gene>
<dbReference type="OrthoDB" id="3794817at2759"/>
<dbReference type="AlphaFoldDB" id="A0A9W9C6B6"/>
<accession>A0A9W9C6B6</accession>
<dbReference type="Proteomes" id="UP001140513">
    <property type="component" value="Unassembled WGS sequence"/>
</dbReference>
<keyword evidence="4" id="KW-1185">Reference proteome</keyword>
<dbReference type="GeneID" id="80912717"/>
<dbReference type="EMBL" id="JAPEUX010000007">
    <property type="protein sequence ID" value="KAJ4347817.1"/>
    <property type="molecule type" value="Genomic_DNA"/>
</dbReference>
<name>A0A9W9C6B6_9PLEO</name>
<comment type="caution">
    <text evidence="3">The sequence shown here is derived from an EMBL/GenBank/DDBJ whole genome shotgun (WGS) entry which is preliminary data.</text>
</comment>
<proteinExistence type="predicted"/>
<feature type="domain" description="Azaphilone pigments biosynthesis cluster protein L N-terminal" evidence="2">
    <location>
        <begin position="1"/>
        <end position="176"/>
    </location>
</feature>
<organism evidence="3 4">
    <name type="scientific">Didymosphaeria variabile</name>
    <dbReference type="NCBI Taxonomy" id="1932322"/>
    <lineage>
        <taxon>Eukaryota</taxon>
        <taxon>Fungi</taxon>
        <taxon>Dikarya</taxon>
        <taxon>Ascomycota</taxon>
        <taxon>Pezizomycotina</taxon>
        <taxon>Dothideomycetes</taxon>
        <taxon>Pleosporomycetidae</taxon>
        <taxon>Pleosporales</taxon>
        <taxon>Massarineae</taxon>
        <taxon>Didymosphaeriaceae</taxon>
        <taxon>Didymosphaeria</taxon>
    </lineage>
</organism>
<evidence type="ECO:0000259" key="2">
    <source>
        <dbReference type="Pfam" id="PF17111"/>
    </source>
</evidence>
<evidence type="ECO:0000313" key="4">
    <source>
        <dbReference type="Proteomes" id="UP001140513"/>
    </source>
</evidence>